<sequence length="364" mass="40040">MRIGVNASCVLQDTPADTGNIIRDLLSGLCRSHPEHQFIFFFDQAPPAALQWPENVTTVVVPLAGHRSWQQYLWLEWKLVSAIKKQQLDLFLGMDGKIPLRSKVPAHLVISDMGFLHGVAGIPVSRQRFLKKNLVRYIRQAKKVIVLSHTLEQDILQYAPDAAAKLRVLLPAIDSSYQPLQWEDREDVKSTYAGSVEYFVAVGSIHPKNNLMPLLKAFSALKRRLHSNMKLLLVGSETAAGAEITGSLPSYKYRNDVVLIPDADQASLAGIVAGAYALVYPTRFAGVAMPVYAAMQCEVPVIAMEGAAAREAGGDAVLYTDPENLEDLADKMCLLYKDEELRSRLLGKIKKAGGTAAFDALIID</sequence>
<gene>
    <name evidence="3" type="ORF">SAMN04488121_104374</name>
</gene>
<evidence type="ECO:0000313" key="3">
    <source>
        <dbReference type="EMBL" id="SDG46820.1"/>
    </source>
</evidence>
<dbReference type="RefSeq" id="WP_089834539.1">
    <property type="nucleotide sequence ID" value="NZ_FNBN01000004.1"/>
</dbReference>
<dbReference type="STRING" id="104663.SAMN04488121_104374"/>
<dbReference type="GO" id="GO:0016757">
    <property type="term" value="F:glycosyltransferase activity"/>
    <property type="evidence" value="ECO:0007669"/>
    <property type="project" value="InterPro"/>
</dbReference>
<dbReference type="Gene3D" id="3.40.50.2000">
    <property type="entry name" value="Glycogen Phosphorylase B"/>
    <property type="match status" value="2"/>
</dbReference>
<feature type="domain" description="Glycosyl transferase family 1" evidence="2">
    <location>
        <begin position="194"/>
        <end position="345"/>
    </location>
</feature>
<dbReference type="Proteomes" id="UP000199045">
    <property type="component" value="Unassembled WGS sequence"/>
</dbReference>
<evidence type="ECO:0000313" key="4">
    <source>
        <dbReference type="Proteomes" id="UP000199045"/>
    </source>
</evidence>
<dbReference type="InterPro" id="IPR001296">
    <property type="entry name" value="Glyco_trans_1"/>
</dbReference>
<protein>
    <submittedName>
        <fullName evidence="3">Glycosyl transferases group 1</fullName>
    </submittedName>
</protein>
<proteinExistence type="predicted"/>
<dbReference type="EMBL" id="FNBN01000004">
    <property type="protein sequence ID" value="SDG46820.1"/>
    <property type="molecule type" value="Genomic_DNA"/>
</dbReference>
<dbReference type="SUPFAM" id="SSF53756">
    <property type="entry name" value="UDP-Glycosyltransferase/glycogen phosphorylase"/>
    <property type="match status" value="1"/>
</dbReference>
<dbReference type="OrthoDB" id="9801609at2"/>
<dbReference type="PANTHER" id="PTHR46401:SF2">
    <property type="entry name" value="GLYCOSYLTRANSFERASE WBBK-RELATED"/>
    <property type="match status" value="1"/>
</dbReference>
<keyword evidence="1 3" id="KW-0808">Transferase</keyword>
<evidence type="ECO:0000259" key="2">
    <source>
        <dbReference type="Pfam" id="PF00534"/>
    </source>
</evidence>
<reference evidence="3 4" key="1">
    <citation type="submission" date="2016-10" db="EMBL/GenBank/DDBJ databases">
        <authorList>
            <person name="de Groot N.N."/>
        </authorList>
    </citation>
    <scope>NUCLEOTIDE SEQUENCE [LARGE SCALE GENOMIC DNA]</scope>
    <source>
        <strain evidence="3 4">DSM 527</strain>
    </source>
</reference>
<accession>A0A1G7UJ90</accession>
<dbReference type="PANTHER" id="PTHR46401">
    <property type="entry name" value="GLYCOSYLTRANSFERASE WBBK-RELATED"/>
    <property type="match status" value="1"/>
</dbReference>
<evidence type="ECO:0000256" key="1">
    <source>
        <dbReference type="ARBA" id="ARBA00022679"/>
    </source>
</evidence>
<name>A0A1G7UJ90_CHIFI</name>
<organism evidence="3 4">
    <name type="scientific">Chitinophaga filiformis</name>
    <name type="common">Myxococcus filiformis</name>
    <name type="synonym">Flexibacter filiformis</name>
    <dbReference type="NCBI Taxonomy" id="104663"/>
    <lineage>
        <taxon>Bacteria</taxon>
        <taxon>Pseudomonadati</taxon>
        <taxon>Bacteroidota</taxon>
        <taxon>Chitinophagia</taxon>
        <taxon>Chitinophagales</taxon>
        <taxon>Chitinophagaceae</taxon>
        <taxon>Chitinophaga</taxon>
    </lineage>
</organism>
<dbReference type="Pfam" id="PF00534">
    <property type="entry name" value="Glycos_transf_1"/>
    <property type="match status" value="1"/>
</dbReference>
<dbReference type="AlphaFoldDB" id="A0A1G7UJ90"/>